<dbReference type="SUPFAM" id="SSF56801">
    <property type="entry name" value="Acetyl-CoA synthetase-like"/>
    <property type="match status" value="1"/>
</dbReference>
<evidence type="ECO:0000313" key="3">
    <source>
        <dbReference type="Proteomes" id="UP000236732"/>
    </source>
</evidence>
<evidence type="ECO:0000313" key="2">
    <source>
        <dbReference type="EMBL" id="SEH01529.1"/>
    </source>
</evidence>
<dbReference type="AlphaFoldDB" id="A0A1H6EXA6"/>
<proteinExistence type="predicted"/>
<sequence length="455" mass="49758">MGETRNLARDARQAVREGAEGLARRRRERLAEMVAYARARSPYYRELYEALPDGVDDPALLPVTDKASLMDRFDDWVTDREVTRERVEAFVADPALVGQRFLDRYLVVTTSGTSGRRGLFVQDDRGMAIGTALGMRASGGLTARDAIRTLARAGRTAIVTAPGGHFATVAGPARIRLERPWLGRIMRVFSINQPMADLVGELNRYNPASVAGFVGTLTLLAAEQEAGRLRIRPAVIVPGGETLRPEVRERLAAAFQAKVRAAYAATECGFLSYGCTDGWYHVNSDWAVLEPVDADHRRVPPGELSHTVLISNLANRVQPILRYDLGDSVLQRPDPCPCGSPLPAIRVQGRAAELLTFPADHGEQVGISPMAFGAALDVLGLEQFQIVQTAPATLRVRLRPAPGTDTDRAWRTAHDKITCLLAEHKAADVTVERAEEPPERSPGGKFRRIIPLAQP</sequence>
<gene>
    <name evidence="2" type="ORF">SAMN05444920_120233</name>
</gene>
<dbReference type="Gene3D" id="3.40.50.12780">
    <property type="entry name" value="N-terminal domain of ligase-like"/>
    <property type="match status" value="1"/>
</dbReference>
<dbReference type="GO" id="GO:0016874">
    <property type="term" value="F:ligase activity"/>
    <property type="evidence" value="ECO:0007669"/>
    <property type="project" value="UniProtKB-KW"/>
</dbReference>
<dbReference type="PANTHER" id="PTHR36932">
    <property type="entry name" value="CAPSULAR POLYSACCHARIDE BIOSYNTHESIS PROTEIN"/>
    <property type="match status" value="1"/>
</dbReference>
<organism evidence="2 3">
    <name type="scientific">Nonomuraea solani</name>
    <dbReference type="NCBI Taxonomy" id="1144553"/>
    <lineage>
        <taxon>Bacteria</taxon>
        <taxon>Bacillati</taxon>
        <taxon>Actinomycetota</taxon>
        <taxon>Actinomycetes</taxon>
        <taxon>Streptosporangiales</taxon>
        <taxon>Streptosporangiaceae</taxon>
        <taxon>Nonomuraea</taxon>
    </lineage>
</organism>
<dbReference type="InterPro" id="IPR053158">
    <property type="entry name" value="CapK_Type1_Caps_Biosynth"/>
</dbReference>
<dbReference type="RefSeq" id="WP_103962592.1">
    <property type="nucleotide sequence ID" value="NZ_FNVT01000020.1"/>
</dbReference>
<accession>A0A1H6EXA6</accession>
<dbReference type="EMBL" id="FNVT01000020">
    <property type="protein sequence ID" value="SEH01529.1"/>
    <property type="molecule type" value="Genomic_DNA"/>
</dbReference>
<evidence type="ECO:0000256" key="1">
    <source>
        <dbReference type="SAM" id="MobiDB-lite"/>
    </source>
</evidence>
<protein>
    <submittedName>
        <fullName evidence="2">Phenylacetate-coenzyme A ligase PaaK, adenylate-forming domain family</fullName>
    </submittedName>
</protein>
<dbReference type="OrthoDB" id="580775at2"/>
<keyword evidence="3" id="KW-1185">Reference proteome</keyword>
<reference evidence="2 3" key="1">
    <citation type="submission" date="2016-10" db="EMBL/GenBank/DDBJ databases">
        <authorList>
            <person name="de Groot N.N."/>
        </authorList>
    </citation>
    <scope>NUCLEOTIDE SEQUENCE [LARGE SCALE GENOMIC DNA]</scope>
    <source>
        <strain evidence="2 3">CGMCC 4.7037</strain>
    </source>
</reference>
<name>A0A1H6EXA6_9ACTN</name>
<keyword evidence="2" id="KW-0436">Ligase</keyword>
<dbReference type="Proteomes" id="UP000236732">
    <property type="component" value="Unassembled WGS sequence"/>
</dbReference>
<feature type="region of interest" description="Disordered" evidence="1">
    <location>
        <begin position="432"/>
        <end position="455"/>
    </location>
</feature>
<dbReference type="InterPro" id="IPR042099">
    <property type="entry name" value="ANL_N_sf"/>
</dbReference>
<dbReference type="PANTHER" id="PTHR36932:SF1">
    <property type="entry name" value="CAPSULAR POLYSACCHARIDE BIOSYNTHESIS PROTEIN"/>
    <property type="match status" value="1"/>
</dbReference>